<dbReference type="SUPFAM" id="SSF56349">
    <property type="entry name" value="DNA breaking-rejoining enzymes"/>
    <property type="match status" value="1"/>
</dbReference>
<keyword evidence="1" id="KW-0233">DNA recombination</keyword>
<evidence type="ECO:0000313" key="3">
    <source>
        <dbReference type="EMBL" id="MDG5975625.1"/>
    </source>
</evidence>
<dbReference type="Proteomes" id="UP001152876">
    <property type="component" value="Unassembled WGS sequence"/>
</dbReference>
<accession>A0A9X4NQ49</accession>
<sequence>MQYSLSIEQVGTEIRTVHELLGHSNVSTTMIYTHVLKVTVDAGGTASPLDAIAHGH</sequence>
<protein>
    <submittedName>
        <fullName evidence="3">IntI3 integrase</fullName>
    </submittedName>
</protein>
<dbReference type="AlphaFoldDB" id="A0A9X4NQ49"/>
<feature type="domain" description="Tyr recombinase" evidence="2">
    <location>
        <begin position="10"/>
        <end position="36"/>
    </location>
</feature>
<dbReference type="InterPro" id="IPR002104">
    <property type="entry name" value="Integrase_catalytic"/>
</dbReference>
<evidence type="ECO:0000256" key="1">
    <source>
        <dbReference type="ARBA" id="ARBA00023172"/>
    </source>
</evidence>
<dbReference type="GO" id="GO:0015074">
    <property type="term" value="P:DNA integration"/>
    <property type="evidence" value="ECO:0007669"/>
    <property type="project" value="InterPro"/>
</dbReference>
<dbReference type="EMBL" id="AOGK01000007">
    <property type="protein sequence ID" value="MDG5975625.1"/>
    <property type="molecule type" value="Genomic_DNA"/>
</dbReference>
<dbReference type="Gene3D" id="1.10.443.10">
    <property type="entry name" value="Intergrase catalytic core"/>
    <property type="match status" value="1"/>
</dbReference>
<comment type="caution">
    <text evidence="3">The sequence shown here is derived from an EMBL/GenBank/DDBJ whole genome shotgun (WGS) entry which is preliminary data.</text>
</comment>
<evidence type="ECO:0000313" key="4">
    <source>
        <dbReference type="Proteomes" id="UP001152876"/>
    </source>
</evidence>
<organism evidence="3 4">
    <name type="scientific">Hydrogenophaga taeniospiralis CCUG 15921</name>
    <dbReference type="NCBI Taxonomy" id="1281780"/>
    <lineage>
        <taxon>Bacteria</taxon>
        <taxon>Pseudomonadati</taxon>
        <taxon>Pseudomonadota</taxon>
        <taxon>Betaproteobacteria</taxon>
        <taxon>Burkholderiales</taxon>
        <taxon>Comamonadaceae</taxon>
        <taxon>Hydrogenophaga</taxon>
    </lineage>
</organism>
<evidence type="ECO:0000259" key="2">
    <source>
        <dbReference type="Pfam" id="PF00589"/>
    </source>
</evidence>
<dbReference type="Pfam" id="PF00589">
    <property type="entry name" value="Phage_integrase"/>
    <property type="match status" value="1"/>
</dbReference>
<gene>
    <name evidence="3" type="ORF">H010_10206</name>
</gene>
<name>A0A9X4NQ49_9BURK</name>
<reference evidence="3" key="1">
    <citation type="submission" date="2013-01" db="EMBL/GenBank/DDBJ databases">
        <title>Genome draft of Hydrogenophaga taeniospiralis 2K1.</title>
        <authorList>
            <person name="Gomila M."/>
            <person name="Lalucat J."/>
        </authorList>
    </citation>
    <scope>NUCLEOTIDE SEQUENCE</scope>
    <source>
        <strain evidence="3">CCUG 15921</strain>
    </source>
</reference>
<proteinExistence type="predicted"/>
<dbReference type="GO" id="GO:0003677">
    <property type="term" value="F:DNA binding"/>
    <property type="evidence" value="ECO:0007669"/>
    <property type="project" value="InterPro"/>
</dbReference>
<dbReference type="InterPro" id="IPR011010">
    <property type="entry name" value="DNA_brk_join_enz"/>
</dbReference>
<dbReference type="OrthoDB" id="9801717at2"/>
<keyword evidence="4" id="KW-1185">Reference proteome</keyword>
<dbReference type="InterPro" id="IPR013762">
    <property type="entry name" value="Integrase-like_cat_sf"/>
</dbReference>
<dbReference type="GO" id="GO:0006310">
    <property type="term" value="P:DNA recombination"/>
    <property type="evidence" value="ECO:0007669"/>
    <property type="project" value="UniProtKB-KW"/>
</dbReference>